<dbReference type="Proteomes" id="UP000034603">
    <property type="component" value="Unassembled WGS sequence"/>
</dbReference>
<dbReference type="InterPro" id="IPR038720">
    <property type="entry name" value="YprB_RNase_H-like_dom"/>
</dbReference>
<dbReference type="Pfam" id="PF13482">
    <property type="entry name" value="RNase_H_2"/>
    <property type="match status" value="1"/>
</dbReference>
<dbReference type="AlphaFoldDB" id="A0A0G0I1Y2"/>
<dbReference type="EMBL" id="LBTR01000020">
    <property type="protein sequence ID" value="KKQ44950.1"/>
    <property type="molecule type" value="Genomic_DNA"/>
</dbReference>
<dbReference type="InterPro" id="IPR036397">
    <property type="entry name" value="RNaseH_sf"/>
</dbReference>
<reference evidence="2 3" key="1">
    <citation type="journal article" date="2015" name="Nature">
        <title>rRNA introns, odd ribosomes, and small enigmatic genomes across a large radiation of phyla.</title>
        <authorList>
            <person name="Brown C.T."/>
            <person name="Hug L.A."/>
            <person name="Thomas B.C."/>
            <person name="Sharon I."/>
            <person name="Castelle C.J."/>
            <person name="Singh A."/>
            <person name="Wilkins M.J."/>
            <person name="Williams K.H."/>
            <person name="Banfield J.F."/>
        </authorList>
    </citation>
    <scope>NUCLEOTIDE SEQUENCE [LARGE SCALE GENOMIC DNA]</scope>
</reference>
<evidence type="ECO:0000259" key="1">
    <source>
        <dbReference type="Pfam" id="PF13482"/>
    </source>
</evidence>
<evidence type="ECO:0000313" key="2">
    <source>
        <dbReference type="EMBL" id="KKQ44950.1"/>
    </source>
</evidence>
<proteinExistence type="predicted"/>
<dbReference type="SUPFAM" id="SSF53098">
    <property type="entry name" value="Ribonuclease H-like"/>
    <property type="match status" value="1"/>
</dbReference>
<accession>A0A0G0I1Y2</accession>
<dbReference type="Gene3D" id="3.30.420.10">
    <property type="entry name" value="Ribonuclease H-like superfamily/Ribonuclease H"/>
    <property type="match status" value="1"/>
</dbReference>
<feature type="domain" description="YprB ribonuclease H-like" evidence="1">
    <location>
        <begin position="4"/>
        <end position="163"/>
    </location>
</feature>
<organism evidence="2 3">
    <name type="scientific">Candidatus Woesebacteria bacterium GW2011_GWA1_37_8</name>
    <dbReference type="NCBI Taxonomy" id="1618546"/>
    <lineage>
        <taxon>Bacteria</taxon>
        <taxon>Candidatus Woeseibacteriota</taxon>
    </lineage>
</organism>
<evidence type="ECO:0000313" key="3">
    <source>
        <dbReference type="Proteomes" id="UP000034603"/>
    </source>
</evidence>
<protein>
    <recommendedName>
        <fullName evidence="1">YprB ribonuclease H-like domain-containing protein</fullName>
    </recommendedName>
</protein>
<gene>
    <name evidence="2" type="ORF">US62_C0020G0003</name>
</gene>
<sequence>MKQVFFDVETKKLFNEIPDQDPGKLEVSVVSLYSRTVDEEQNEIEGEMLSFWESDFDKMWPFFQNTQRIIGFNSLNFDVPALQPYAAFPFKKLPHFDIMEKFKNKLGHRISLDAIAKETLDRQKIDSGLDAVYYWRKGNKESLDKLKRYCEDDVKITRDIYDFVVKRGYLLFKDKWNTLQKAELDFNIPKDDTAGNQAGLF</sequence>
<dbReference type="GO" id="GO:0003676">
    <property type="term" value="F:nucleic acid binding"/>
    <property type="evidence" value="ECO:0007669"/>
    <property type="project" value="InterPro"/>
</dbReference>
<comment type="caution">
    <text evidence="2">The sequence shown here is derived from an EMBL/GenBank/DDBJ whole genome shotgun (WGS) entry which is preliminary data.</text>
</comment>
<dbReference type="InterPro" id="IPR012337">
    <property type="entry name" value="RNaseH-like_sf"/>
</dbReference>
<name>A0A0G0I1Y2_9BACT</name>